<sequence length="943" mass="108095">MAIFKKWIHRVNGDDKDILSKGKVPAFHVDSLLIEQYPDAIYVLDTNGHLIDSNEKMGLLFDDLTISPTESEEFASYHARALVGETVHFELVKTYEGQKRKLAVTCTPLYKDQLIQGVYGIVKDMSAEWETQNRYAIMKVGRELLEQVPGLMIIEAHVKDGTFSFSSQVSSFLGLSKRRLNDMTLNDIRETVHPDDWEELTQAIQTLRTAGEGADFAIEIRLRHQVTRKELPVTIRGALSLERNVFTYVIFSTKDQQRIEHELTDKEELLRRVCEASDTAICDYSYDTSQIEFAAGQFQAIFGYTVKQFNAHPDYWKVVINQEDLEKVNLANEQTRHMTPVHLEYRIFVGKKQKWIQEFRHHLYDETGRVRGFQALIRDMTEVREHEAEVLRLIEFDPMTNLPNRETMFQSVTRLIQTDLAFVLFTVTFNRIGDINRAFGYEYGDEWRIQTAHRLLESVPDEAVVGHLDGDTYLVIMPGHHEDEQLFQIGKRLTTLSDYCFQLEPYSVYPNMQVGVSRYPNDADDETTLIRRSYMAMGRAGKSGAAPVSLYASHMNLDELKRFELLRDLPNAIDRNEFYLLYQPKVNAWTGEITGAEALMRWDHPTWGVVSPLDFIPLAEESNLFIRLTDYLIEEVFRYLATLRSKVPISLNVSPKYLYHEQLLHTFEAASRRHDVPLHWLEIEVAETSKLDETHHIMNVFSSLKALGIQLALDDFGKGYSSLAYLQQFQVNTIKIDRIFGHGVSENKQARAIIHSLVVLAKEFDLAVVVEGIEQMEDLLLLRQLGCKTIQGYLFSPPVRGDAFEKMMHTGKLIADPLDNHEMATTRYIQAGITITTIRQQPVSVGLSSIVLTSRSDQHLHFYAALRLPLEGEVEFIIRFTVGADLPVRLHRMTEVTNGLYQYTAEYESSPGVEAQLTSLETKVTGDESISDYLQLVHQVEGI</sequence>
<dbReference type="InterPro" id="IPR035919">
    <property type="entry name" value="EAL_sf"/>
</dbReference>
<proteinExistence type="predicted"/>
<keyword evidence="5" id="KW-1185">Reference proteome</keyword>
<evidence type="ECO:0000259" key="1">
    <source>
        <dbReference type="PROSITE" id="PS50112"/>
    </source>
</evidence>
<dbReference type="CDD" id="cd01949">
    <property type="entry name" value="GGDEF"/>
    <property type="match status" value="1"/>
</dbReference>
<dbReference type="PROSITE" id="PS50887">
    <property type="entry name" value="GGDEF"/>
    <property type="match status" value="1"/>
</dbReference>
<reference evidence="5" key="1">
    <citation type="journal article" date="2019" name="Int. J. Syst. Evol. Microbiol.">
        <title>The Global Catalogue of Microorganisms (GCM) 10K type strain sequencing project: providing services to taxonomists for standard genome sequencing and annotation.</title>
        <authorList>
            <consortium name="The Broad Institute Genomics Platform"/>
            <consortium name="The Broad Institute Genome Sequencing Center for Infectious Disease"/>
            <person name="Wu L."/>
            <person name="Ma J."/>
        </authorList>
    </citation>
    <scope>NUCLEOTIDE SEQUENCE [LARGE SCALE GENOMIC DNA]</scope>
    <source>
        <strain evidence="5">CCUG 55590</strain>
    </source>
</reference>
<dbReference type="InterPro" id="IPR000160">
    <property type="entry name" value="GGDEF_dom"/>
</dbReference>
<dbReference type="NCBIfam" id="TIGR00229">
    <property type="entry name" value="sensory_box"/>
    <property type="match status" value="1"/>
</dbReference>
<dbReference type="InterPro" id="IPR000014">
    <property type="entry name" value="PAS"/>
</dbReference>
<gene>
    <name evidence="4" type="ORF">ACFQO8_02640</name>
</gene>
<dbReference type="SMART" id="SM00091">
    <property type="entry name" value="PAS"/>
    <property type="match status" value="3"/>
</dbReference>
<evidence type="ECO:0000313" key="5">
    <source>
        <dbReference type="Proteomes" id="UP001596439"/>
    </source>
</evidence>
<accession>A0ABW2PMZ8</accession>
<dbReference type="InterPro" id="IPR035965">
    <property type="entry name" value="PAS-like_dom_sf"/>
</dbReference>
<dbReference type="SMART" id="SM00052">
    <property type="entry name" value="EAL"/>
    <property type="match status" value="1"/>
</dbReference>
<dbReference type="Gene3D" id="3.30.450.20">
    <property type="entry name" value="PAS domain"/>
    <property type="match status" value="3"/>
</dbReference>
<dbReference type="RefSeq" id="WP_214786701.1">
    <property type="nucleotide sequence ID" value="NZ_JANIEL010000059.1"/>
</dbReference>
<dbReference type="Gene3D" id="3.20.20.450">
    <property type="entry name" value="EAL domain"/>
    <property type="match status" value="1"/>
</dbReference>
<feature type="domain" description="EAL" evidence="2">
    <location>
        <begin position="562"/>
        <end position="812"/>
    </location>
</feature>
<dbReference type="Gene3D" id="3.30.70.270">
    <property type="match status" value="1"/>
</dbReference>
<dbReference type="PANTHER" id="PTHR44757">
    <property type="entry name" value="DIGUANYLATE CYCLASE DGCP"/>
    <property type="match status" value="1"/>
</dbReference>
<dbReference type="InterPro" id="IPR001633">
    <property type="entry name" value="EAL_dom"/>
</dbReference>
<dbReference type="SUPFAM" id="SSF55785">
    <property type="entry name" value="PYP-like sensor domain (PAS domain)"/>
    <property type="match status" value="2"/>
</dbReference>
<dbReference type="InterPro" id="IPR043128">
    <property type="entry name" value="Rev_trsase/Diguanyl_cyclase"/>
</dbReference>
<dbReference type="Pfam" id="PF00563">
    <property type="entry name" value="EAL"/>
    <property type="match status" value="1"/>
</dbReference>
<dbReference type="PROSITE" id="PS50883">
    <property type="entry name" value="EAL"/>
    <property type="match status" value="1"/>
</dbReference>
<dbReference type="NCBIfam" id="TIGR00254">
    <property type="entry name" value="GGDEF"/>
    <property type="match status" value="1"/>
</dbReference>
<evidence type="ECO:0000259" key="3">
    <source>
        <dbReference type="PROSITE" id="PS50887"/>
    </source>
</evidence>
<dbReference type="PANTHER" id="PTHR44757:SF2">
    <property type="entry name" value="BIOFILM ARCHITECTURE MAINTENANCE PROTEIN MBAA"/>
    <property type="match status" value="1"/>
</dbReference>
<dbReference type="Proteomes" id="UP001596439">
    <property type="component" value="Unassembled WGS sequence"/>
</dbReference>
<protein>
    <submittedName>
        <fullName evidence="4">EAL domain-containing protein</fullName>
    </submittedName>
</protein>
<dbReference type="SUPFAM" id="SSF141868">
    <property type="entry name" value="EAL domain-like"/>
    <property type="match status" value="1"/>
</dbReference>
<dbReference type="PROSITE" id="PS50112">
    <property type="entry name" value="PAS"/>
    <property type="match status" value="1"/>
</dbReference>
<dbReference type="InterPro" id="IPR029787">
    <property type="entry name" value="Nucleotide_cyclase"/>
</dbReference>
<dbReference type="CDD" id="cd01948">
    <property type="entry name" value="EAL"/>
    <property type="match status" value="1"/>
</dbReference>
<evidence type="ECO:0000313" key="4">
    <source>
        <dbReference type="EMBL" id="MFC7389025.1"/>
    </source>
</evidence>
<feature type="domain" description="GGDEF" evidence="3">
    <location>
        <begin position="420"/>
        <end position="553"/>
    </location>
</feature>
<dbReference type="InterPro" id="IPR052155">
    <property type="entry name" value="Biofilm_reg_signaling"/>
</dbReference>
<dbReference type="EMBL" id="JBHTCE010000001">
    <property type="protein sequence ID" value="MFC7389025.1"/>
    <property type="molecule type" value="Genomic_DNA"/>
</dbReference>
<evidence type="ECO:0000259" key="2">
    <source>
        <dbReference type="PROSITE" id="PS50883"/>
    </source>
</evidence>
<dbReference type="Pfam" id="PF00990">
    <property type="entry name" value="GGDEF"/>
    <property type="match status" value="1"/>
</dbReference>
<dbReference type="SUPFAM" id="SSF55073">
    <property type="entry name" value="Nucleotide cyclase"/>
    <property type="match status" value="1"/>
</dbReference>
<name>A0ABW2PMZ8_9BACL</name>
<feature type="domain" description="PAS" evidence="1">
    <location>
        <begin position="165"/>
        <end position="211"/>
    </location>
</feature>
<organism evidence="4 5">
    <name type="scientific">Exiguobacterium aestuarii</name>
    <dbReference type="NCBI Taxonomy" id="273527"/>
    <lineage>
        <taxon>Bacteria</taxon>
        <taxon>Bacillati</taxon>
        <taxon>Bacillota</taxon>
        <taxon>Bacilli</taxon>
        <taxon>Bacillales</taxon>
        <taxon>Bacillales Family XII. Incertae Sedis</taxon>
        <taxon>Exiguobacterium</taxon>
    </lineage>
</organism>
<dbReference type="SMART" id="SM00267">
    <property type="entry name" value="GGDEF"/>
    <property type="match status" value="1"/>
</dbReference>
<comment type="caution">
    <text evidence="4">The sequence shown here is derived from an EMBL/GenBank/DDBJ whole genome shotgun (WGS) entry which is preliminary data.</text>
</comment>